<dbReference type="NCBIfam" id="NF040681">
    <property type="entry name" value="GPS-CTERM"/>
    <property type="match status" value="1"/>
</dbReference>
<protein>
    <recommendedName>
        <fullName evidence="6">Secreted protein</fullName>
    </recommendedName>
</protein>
<dbReference type="AlphaFoldDB" id="A0A918BGE5"/>
<keyword evidence="5" id="KW-1185">Reference proteome</keyword>
<evidence type="ECO:0008006" key="6">
    <source>
        <dbReference type="Google" id="ProtNLM"/>
    </source>
</evidence>
<accession>A0A918BGE5</accession>
<proteinExistence type="predicted"/>
<feature type="compositionally biased region" description="Gly residues" evidence="1">
    <location>
        <begin position="200"/>
        <end position="218"/>
    </location>
</feature>
<keyword evidence="2" id="KW-0812">Transmembrane</keyword>
<feature type="region of interest" description="Disordered" evidence="1">
    <location>
        <begin position="177"/>
        <end position="219"/>
    </location>
</feature>
<reference evidence="4" key="2">
    <citation type="submission" date="2020-09" db="EMBL/GenBank/DDBJ databases">
        <authorList>
            <person name="Sun Q."/>
            <person name="Ohkuma M."/>
        </authorList>
    </citation>
    <scope>NUCLEOTIDE SEQUENCE</scope>
    <source>
        <strain evidence="4">JCM 3131</strain>
    </source>
</reference>
<keyword evidence="2" id="KW-1133">Transmembrane helix</keyword>
<keyword evidence="2" id="KW-0472">Membrane</keyword>
<dbReference type="Proteomes" id="UP000620156">
    <property type="component" value="Unassembled WGS sequence"/>
</dbReference>
<feature type="signal peptide" evidence="3">
    <location>
        <begin position="1"/>
        <end position="21"/>
    </location>
</feature>
<evidence type="ECO:0000313" key="5">
    <source>
        <dbReference type="Proteomes" id="UP000620156"/>
    </source>
</evidence>
<name>A0A918BGE5_9ACTN</name>
<evidence type="ECO:0000256" key="3">
    <source>
        <dbReference type="SAM" id="SignalP"/>
    </source>
</evidence>
<comment type="caution">
    <text evidence="4">The sequence shown here is derived from an EMBL/GenBank/DDBJ whole genome shotgun (WGS) entry which is preliminary data.</text>
</comment>
<organism evidence="4 5">
    <name type="scientific">Streptomyces ruber</name>
    <dbReference type="NCBI Taxonomy" id="83378"/>
    <lineage>
        <taxon>Bacteria</taxon>
        <taxon>Bacillati</taxon>
        <taxon>Actinomycetota</taxon>
        <taxon>Actinomycetes</taxon>
        <taxon>Kitasatosporales</taxon>
        <taxon>Streptomycetaceae</taxon>
        <taxon>Streptomyces</taxon>
    </lineage>
</organism>
<dbReference type="InterPro" id="IPR047703">
    <property type="entry name" value="SCO2322-like"/>
</dbReference>
<keyword evidence="3" id="KW-0732">Signal</keyword>
<feature type="transmembrane region" description="Helical" evidence="2">
    <location>
        <begin position="220"/>
        <end position="238"/>
    </location>
</feature>
<evidence type="ECO:0000256" key="1">
    <source>
        <dbReference type="SAM" id="MobiDB-lite"/>
    </source>
</evidence>
<gene>
    <name evidence="4" type="ORF">GCM10010145_38670</name>
</gene>
<dbReference type="NCBIfam" id="NF040672">
    <property type="entry name" value="SCO2322_fam"/>
    <property type="match status" value="1"/>
</dbReference>
<evidence type="ECO:0000313" key="4">
    <source>
        <dbReference type="EMBL" id="GGQ65065.1"/>
    </source>
</evidence>
<feature type="chain" id="PRO_5039049011" description="Secreted protein" evidence="3">
    <location>
        <begin position="22"/>
        <end position="245"/>
    </location>
</feature>
<sequence length="245" mass="24285">MTRRRTSVLVPALAALLSVCAAVLVLGGAGEARAADYRYWSFWERGGQDGRGGASWTFATQGPSTARPADGSVQGLRFAVTSNAADAATPRGPADFGTVCAGTPGRADHKRVALVIDFGTAADAPAGETPPKARTACARVPEDATTADALAAVAGPLRYDANALLCAVAGYPEKGCGEPVAASEGERDASPGAAPDRSDGSGGSGGSDGSDGSGGQGPSAGLFVGVGAVAVLAAAAVWRSRRRRG</sequence>
<reference evidence="4" key="1">
    <citation type="journal article" date="2014" name="Int. J. Syst. Evol. Microbiol.">
        <title>Complete genome sequence of Corynebacterium casei LMG S-19264T (=DSM 44701T), isolated from a smear-ripened cheese.</title>
        <authorList>
            <consortium name="US DOE Joint Genome Institute (JGI-PGF)"/>
            <person name="Walter F."/>
            <person name="Albersmeier A."/>
            <person name="Kalinowski J."/>
            <person name="Ruckert C."/>
        </authorList>
    </citation>
    <scope>NUCLEOTIDE SEQUENCE</scope>
    <source>
        <strain evidence="4">JCM 3131</strain>
    </source>
</reference>
<dbReference type="InterPro" id="IPR047704">
    <property type="entry name" value="GPS-CTERM"/>
</dbReference>
<dbReference type="RefSeq" id="WP_229821118.1">
    <property type="nucleotide sequence ID" value="NZ_BMQK01000008.1"/>
</dbReference>
<evidence type="ECO:0000256" key="2">
    <source>
        <dbReference type="SAM" id="Phobius"/>
    </source>
</evidence>
<dbReference type="EMBL" id="BMQK01000008">
    <property type="protein sequence ID" value="GGQ65065.1"/>
    <property type="molecule type" value="Genomic_DNA"/>
</dbReference>